<evidence type="ECO:0000256" key="2">
    <source>
        <dbReference type="ARBA" id="ARBA00022801"/>
    </source>
</evidence>
<sequence length="460" mass="49081">MTRPVKKLRVLIVTLFALIGVYICGDVADLVPGFFTLKEPQNAAQPYPDYDGNSNFPEKDISVPQMDPDAPIPDSQAISQILHDLATNEKMTGKISALVADTISGETLAEISAKRPTTPASVNKLLTAVAALSVFDPNDKFATETKYADGTLYLVAGGDVLLAAESGQKQQVIGRAGLGDLAQETVRALQAQGIKKINLALDTTIFADETYLAGAEADIKRWVMEASPIAINRNLQQSEQYLGSPKQQVLRQFTNLLRNNGIEVAASNFAPAPKTAKLLAKVESAPIREIVDLTLLNSDNTLAETLGKMIAVKTGQQGSFRNGAQAVRKELAQLGLNTDGVHLADASGLSEENRITAQLGKEILQYIAKCTDQSCAALLPALPIAKLDGTLRERFTNLPIGGKVRAKTGSLGSVTSMAGFLYTNSGRQLTFVIMIDTVPDGGAYALRPLVDHAIAQIIAL</sequence>
<name>A0ABU1T3A9_9ACTO</name>
<proteinExistence type="inferred from homology"/>
<comment type="caution">
    <text evidence="3">The sequence shown here is derived from an EMBL/GenBank/DDBJ whole genome shotgun (WGS) entry which is preliminary data.</text>
</comment>
<dbReference type="PANTHER" id="PTHR30023">
    <property type="entry name" value="D-ALANYL-D-ALANINE CARBOXYPEPTIDASE"/>
    <property type="match status" value="1"/>
</dbReference>
<dbReference type="EC" id="3.4.21.-" evidence="3"/>
<dbReference type="GO" id="GO:0009002">
    <property type="term" value="F:serine-type D-Ala-D-Ala carboxypeptidase activity"/>
    <property type="evidence" value="ECO:0007669"/>
    <property type="project" value="UniProtKB-EC"/>
</dbReference>
<dbReference type="Proteomes" id="UP001266099">
    <property type="component" value="Unassembled WGS sequence"/>
</dbReference>
<evidence type="ECO:0000313" key="4">
    <source>
        <dbReference type="Proteomes" id="UP001266099"/>
    </source>
</evidence>
<accession>A0ABU1T3A9</accession>
<dbReference type="InterPro" id="IPR000667">
    <property type="entry name" value="Peptidase_S13"/>
</dbReference>
<comment type="similarity">
    <text evidence="1">Belongs to the peptidase S13 family.</text>
</comment>
<dbReference type="SUPFAM" id="SSF56601">
    <property type="entry name" value="beta-lactamase/transpeptidase-like"/>
    <property type="match status" value="1"/>
</dbReference>
<dbReference type="EMBL" id="JAVDUJ010000001">
    <property type="protein sequence ID" value="MDR6939863.1"/>
    <property type="molecule type" value="Genomic_DNA"/>
</dbReference>
<dbReference type="EC" id="3.4.16.4" evidence="3"/>
<keyword evidence="3" id="KW-0645">Protease</keyword>
<keyword evidence="3" id="KW-0121">Carboxypeptidase</keyword>
<reference evidence="3 4" key="1">
    <citation type="submission" date="2023-07" db="EMBL/GenBank/DDBJ databases">
        <title>Sequencing the genomes of 1000 actinobacteria strains.</title>
        <authorList>
            <person name="Klenk H.-P."/>
        </authorList>
    </citation>
    <scope>NUCLEOTIDE SEQUENCE [LARGE SCALE GENOMIC DNA]</scope>
    <source>
        <strain evidence="3 4">DSM 15539</strain>
    </source>
</reference>
<dbReference type="Pfam" id="PF02113">
    <property type="entry name" value="Peptidase_S13"/>
    <property type="match status" value="2"/>
</dbReference>
<gene>
    <name evidence="3" type="ORF">J2S36_001406</name>
</gene>
<organism evidence="3 4">
    <name type="scientific">Arcanobacterium hippocoleae</name>
    <dbReference type="NCBI Taxonomy" id="149017"/>
    <lineage>
        <taxon>Bacteria</taxon>
        <taxon>Bacillati</taxon>
        <taxon>Actinomycetota</taxon>
        <taxon>Actinomycetes</taxon>
        <taxon>Actinomycetales</taxon>
        <taxon>Actinomycetaceae</taxon>
        <taxon>Arcanobacterium</taxon>
    </lineage>
</organism>
<dbReference type="InterPro" id="IPR012338">
    <property type="entry name" value="Beta-lactam/transpept-like"/>
</dbReference>
<keyword evidence="2 3" id="KW-0378">Hydrolase</keyword>
<dbReference type="NCBIfam" id="TIGR00666">
    <property type="entry name" value="PBP4"/>
    <property type="match status" value="1"/>
</dbReference>
<evidence type="ECO:0000256" key="1">
    <source>
        <dbReference type="ARBA" id="ARBA00006096"/>
    </source>
</evidence>
<keyword evidence="4" id="KW-1185">Reference proteome</keyword>
<dbReference type="RefSeq" id="WP_309956878.1">
    <property type="nucleotide sequence ID" value="NZ_JAVDUJ010000001.1"/>
</dbReference>
<protein>
    <submittedName>
        <fullName evidence="3">D-alanyl-D-alanine carboxypeptidase/D-alanyl-D-alanine-endopeptidase (Penicillin-binding protein 4)</fullName>
        <ecNumber evidence="3">3.4.16.4</ecNumber>
        <ecNumber evidence="3">3.4.21.-</ecNumber>
    </submittedName>
</protein>
<evidence type="ECO:0000313" key="3">
    <source>
        <dbReference type="EMBL" id="MDR6939863.1"/>
    </source>
</evidence>
<dbReference type="PRINTS" id="PR00922">
    <property type="entry name" value="DADACBPTASE3"/>
</dbReference>
<dbReference type="Gene3D" id="3.40.710.10">
    <property type="entry name" value="DD-peptidase/beta-lactamase superfamily"/>
    <property type="match status" value="2"/>
</dbReference>
<dbReference type="PANTHER" id="PTHR30023:SF0">
    <property type="entry name" value="PENICILLIN-SENSITIVE CARBOXYPEPTIDASE A"/>
    <property type="match status" value="1"/>
</dbReference>